<dbReference type="PANTHER" id="PTHR14187">
    <property type="entry name" value="ALPHA KINASE/ELONGATION FACTOR 2 KINASE"/>
    <property type="match status" value="1"/>
</dbReference>
<organism evidence="1 2">
    <name type="scientific">Purpureocillium takamizusanense</name>
    <dbReference type="NCBI Taxonomy" id="2060973"/>
    <lineage>
        <taxon>Eukaryota</taxon>
        <taxon>Fungi</taxon>
        <taxon>Dikarya</taxon>
        <taxon>Ascomycota</taxon>
        <taxon>Pezizomycotina</taxon>
        <taxon>Sordariomycetes</taxon>
        <taxon>Hypocreomycetidae</taxon>
        <taxon>Hypocreales</taxon>
        <taxon>Ophiocordycipitaceae</taxon>
        <taxon>Purpureocillium</taxon>
    </lineage>
</organism>
<sequence>MSGSLGGGKDSKEPSIIIGIDFGTTYSGVAWTDSEDCQNIRVISTWSTHLRNCSNTEKVPTALSYNENGQVEAWGYDALRQAQEVRWFKLLLLEEKDVPSYVRRSAHFREAREYQYEQNQEPIDMVAAFLRRLWEHSLSLIIRELGNDSVERSKFHIVITVPAIWQPYAQERMRQAAQKAGLLTKRECGDTQLSLLSEPEAAALAVVSRLSKKSTVEASDRQIEPVGDTLVVCDAGGGTADLISYVVQSVTPFEVQECVKGAGDLCGGTFVDEEFLNLMQERLGQKVFGQFSKRETRKFLNDNWEHNIKPQFDCKQRSWLVEDLPAACRAPGRGQKRTKEIELSSDAVTQVFEPVVEKNEILLREQLAAIKAKYEEAAKASSPILQFRSAL</sequence>
<accession>A0A9Q8V6G4</accession>
<dbReference type="InterPro" id="IPR043129">
    <property type="entry name" value="ATPase_NBD"/>
</dbReference>
<protein>
    <submittedName>
        <fullName evidence="1">Uncharacterized protein</fullName>
    </submittedName>
</protein>
<dbReference type="Proteomes" id="UP000829364">
    <property type="component" value="Chromosome 1"/>
</dbReference>
<dbReference type="SUPFAM" id="SSF53067">
    <property type="entry name" value="Actin-like ATPase domain"/>
    <property type="match status" value="2"/>
</dbReference>
<proteinExistence type="predicted"/>
<dbReference type="Gene3D" id="3.30.420.40">
    <property type="match status" value="1"/>
</dbReference>
<keyword evidence="2" id="KW-1185">Reference proteome</keyword>
<dbReference type="OrthoDB" id="2963168at2759"/>
<evidence type="ECO:0000313" key="1">
    <source>
        <dbReference type="EMBL" id="UNI14703.1"/>
    </source>
</evidence>
<evidence type="ECO:0000313" key="2">
    <source>
        <dbReference type="Proteomes" id="UP000829364"/>
    </source>
</evidence>
<name>A0A9Q8V6G4_9HYPO</name>
<dbReference type="EMBL" id="CP086354">
    <property type="protein sequence ID" value="UNI14703.1"/>
    <property type="molecule type" value="Genomic_DNA"/>
</dbReference>
<reference evidence="1" key="1">
    <citation type="submission" date="2021-11" db="EMBL/GenBank/DDBJ databases">
        <title>Purpureocillium_takamizusanense_genome.</title>
        <authorList>
            <person name="Nguyen N.-H."/>
        </authorList>
    </citation>
    <scope>NUCLEOTIDE SEQUENCE</scope>
    <source>
        <strain evidence="1">PT3</strain>
    </source>
</reference>
<dbReference type="PANTHER" id="PTHR14187:SF5">
    <property type="entry name" value="HEAT SHOCK 70 KDA PROTEIN 12A"/>
    <property type="match status" value="1"/>
</dbReference>
<gene>
    <name evidence="1" type="ORF">JDV02_001305</name>
</gene>
<dbReference type="AlphaFoldDB" id="A0A9Q8V6G4"/>
<dbReference type="CDD" id="cd10170">
    <property type="entry name" value="ASKHA_NBD_HSP70"/>
    <property type="match status" value="1"/>
</dbReference>
<dbReference type="RefSeq" id="XP_047838184.1">
    <property type="nucleotide sequence ID" value="XM_047982222.1"/>
</dbReference>
<dbReference type="GeneID" id="72063268"/>
<dbReference type="KEGG" id="ptkz:JDV02_001305"/>